<feature type="transmembrane region" description="Helical" evidence="1">
    <location>
        <begin position="73"/>
        <end position="91"/>
    </location>
</feature>
<gene>
    <name evidence="2" type="ORF">L873DRAFT_1802488</name>
</gene>
<feature type="transmembrane region" description="Helical" evidence="1">
    <location>
        <begin position="43"/>
        <end position="61"/>
    </location>
</feature>
<keyword evidence="1" id="KW-0812">Transmembrane</keyword>
<proteinExistence type="predicted"/>
<dbReference type="EMBL" id="ML120369">
    <property type="protein sequence ID" value="RPB02075.1"/>
    <property type="molecule type" value="Genomic_DNA"/>
</dbReference>
<feature type="transmembrane region" description="Helical" evidence="1">
    <location>
        <begin position="98"/>
        <end position="116"/>
    </location>
</feature>
<accession>A0A3N4K802</accession>
<evidence type="ECO:0000313" key="3">
    <source>
        <dbReference type="Proteomes" id="UP000276215"/>
    </source>
</evidence>
<dbReference type="AlphaFoldDB" id="A0A3N4K802"/>
<organism evidence="2 3">
    <name type="scientific">Choiromyces venosus 120613-1</name>
    <dbReference type="NCBI Taxonomy" id="1336337"/>
    <lineage>
        <taxon>Eukaryota</taxon>
        <taxon>Fungi</taxon>
        <taxon>Dikarya</taxon>
        <taxon>Ascomycota</taxon>
        <taxon>Pezizomycotina</taxon>
        <taxon>Pezizomycetes</taxon>
        <taxon>Pezizales</taxon>
        <taxon>Tuberaceae</taxon>
        <taxon>Choiromyces</taxon>
    </lineage>
</organism>
<dbReference type="OrthoDB" id="10526187at2759"/>
<protein>
    <submittedName>
        <fullName evidence="2">Uncharacterized protein</fullName>
    </submittedName>
</protein>
<evidence type="ECO:0000313" key="2">
    <source>
        <dbReference type="EMBL" id="RPB02075.1"/>
    </source>
</evidence>
<keyword evidence="3" id="KW-1185">Reference proteome</keyword>
<name>A0A3N4K802_9PEZI</name>
<feature type="transmembrane region" description="Helical" evidence="1">
    <location>
        <begin position="12"/>
        <end position="31"/>
    </location>
</feature>
<keyword evidence="1" id="KW-1133">Transmembrane helix</keyword>
<sequence length="137" mass="15456">MSLLTPPLTLLYLLTLTPLLLITPFFPLFPLPTYHPPLRPCELLLYVLLLSIILSCSWSTAAPNSCFNAPCCIFEYYLTWSACFALVIFNAHYIQRRGWVLVFIYNAICGGPWVMFVSRLGVEGGCREVGGWWGVGF</sequence>
<keyword evidence="1" id="KW-0472">Membrane</keyword>
<reference evidence="2 3" key="1">
    <citation type="journal article" date="2018" name="Nat. Ecol. Evol.">
        <title>Pezizomycetes genomes reveal the molecular basis of ectomycorrhizal truffle lifestyle.</title>
        <authorList>
            <person name="Murat C."/>
            <person name="Payen T."/>
            <person name="Noel B."/>
            <person name="Kuo A."/>
            <person name="Morin E."/>
            <person name="Chen J."/>
            <person name="Kohler A."/>
            <person name="Krizsan K."/>
            <person name="Balestrini R."/>
            <person name="Da Silva C."/>
            <person name="Montanini B."/>
            <person name="Hainaut M."/>
            <person name="Levati E."/>
            <person name="Barry K.W."/>
            <person name="Belfiori B."/>
            <person name="Cichocki N."/>
            <person name="Clum A."/>
            <person name="Dockter R.B."/>
            <person name="Fauchery L."/>
            <person name="Guy J."/>
            <person name="Iotti M."/>
            <person name="Le Tacon F."/>
            <person name="Lindquist E.A."/>
            <person name="Lipzen A."/>
            <person name="Malagnac F."/>
            <person name="Mello A."/>
            <person name="Molinier V."/>
            <person name="Miyauchi S."/>
            <person name="Poulain J."/>
            <person name="Riccioni C."/>
            <person name="Rubini A."/>
            <person name="Sitrit Y."/>
            <person name="Splivallo R."/>
            <person name="Traeger S."/>
            <person name="Wang M."/>
            <person name="Zifcakova L."/>
            <person name="Wipf D."/>
            <person name="Zambonelli A."/>
            <person name="Paolocci F."/>
            <person name="Nowrousian M."/>
            <person name="Ottonello S."/>
            <person name="Baldrian P."/>
            <person name="Spatafora J.W."/>
            <person name="Henrissat B."/>
            <person name="Nagy L.G."/>
            <person name="Aury J.M."/>
            <person name="Wincker P."/>
            <person name="Grigoriev I.V."/>
            <person name="Bonfante P."/>
            <person name="Martin F.M."/>
        </authorList>
    </citation>
    <scope>NUCLEOTIDE SEQUENCE [LARGE SCALE GENOMIC DNA]</scope>
    <source>
        <strain evidence="2 3">120613-1</strain>
    </source>
</reference>
<feature type="non-terminal residue" evidence="2">
    <location>
        <position position="137"/>
    </location>
</feature>
<dbReference type="Proteomes" id="UP000276215">
    <property type="component" value="Unassembled WGS sequence"/>
</dbReference>
<evidence type="ECO:0000256" key="1">
    <source>
        <dbReference type="SAM" id="Phobius"/>
    </source>
</evidence>